<organism evidence="3 4">
    <name type="scientific">Paractinoplanes bogorensis</name>
    <dbReference type="NCBI Taxonomy" id="1610840"/>
    <lineage>
        <taxon>Bacteria</taxon>
        <taxon>Bacillati</taxon>
        <taxon>Actinomycetota</taxon>
        <taxon>Actinomycetes</taxon>
        <taxon>Micromonosporales</taxon>
        <taxon>Micromonosporaceae</taxon>
        <taxon>Paractinoplanes</taxon>
    </lineage>
</organism>
<accession>A0ABS5YYD6</accession>
<dbReference type="RefSeq" id="WP_215792338.1">
    <property type="nucleotide sequence ID" value="NZ_JAHKKG010000010.1"/>
</dbReference>
<dbReference type="InterPro" id="IPR019692">
    <property type="entry name" value="CFP-6_PH"/>
</dbReference>
<keyword evidence="4" id="KW-1185">Reference proteome</keyword>
<gene>
    <name evidence="3" type="ORF">KOI35_31735</name>
</gene>
<evidence type="ECO:0000256" key="1">
    <source>
        <dbReference type="SAM" id="Phobius"/>
    </source>
</evidence>
<protein>
    <submittedName>
        <fullName evidence="3">PH domain-containing protein</fullName>
    </submittedName>
</protein>
<comment type="caution">
    <text evidence="3">The sequence shown here is derived from an EMBL/GenBank/DDBJ whole genome shotgun (WGS) entry which is preliminary data.</text>
</comment>
<keyword evidence="1" id="KW-1133">Transmembrane helix</keyword>
<dbReference type="EMBL" id="JAHKKG010000010">
    <property type="protein sequence ID" value="MBU2668091.1"/>
    <property type="molecule type" value="Genomic_DNA"/>
</dbReference>
<keyword evidence="1" id="KW-0472">Membrane</keyword>
<feature type="domain" description="Low molecular weight protein antigen 6 PH" evidence="2">
    <location>
        <begin position="63"/>
        <end position="100"/>
    </location>
</feature>
<keyword evidence="1" id="KW-0812">Transmembrane</keyword>
<evidence type="ECO:0000259" key="2">
    <source>
        <dbReference type="Pfam" id="PF10756"/>
    </source>
</evidence>
<reference evidence="3 4" key="1">
    <citation type="submission" date="2021-06" db="EMBL/GenBank/DDBJ databases">
        <title>Actinoplanes lichenicola sp. nov., and Actinoplanes ovalisporus sp. nov., isolated from lichen in Thailand.</title>
        <authorList>
            <person name="Saeng-In P."/>
            <person name="Kanchanasin P."/>
            <person name="Yuki M."/>
            <person name="Kudo T."/>
            <person name="Ohkuma M."/>
            <person name="Phongsopitanun W."/>
            <person name="Tanasupawat S."/>
        </authorList>
    </citation>
    <scope>NUCLEOTIDE SEQUENCE [LARGE SCALE GENOMIC DNA]</scope>
    <source>
        <strain evidence="3 4">NBRC 110975</strain>
    </source>
</reference>
<proteinExistence type="predicted"/>
<dbReference type="Pfam" id="PF10756">
    <property type="entry name" value="bPH_6"/>
    <property type="match status" value="1"/>
</dbReference>
<feature type="transmembrane region" description="Helical" evidence="1">
    <location>
        <begin position="40"/>
        <end position="59"/>
    </location>
</feature>
<dbReference type="Proteomes" id="UP001519654">
    <property type="component" value="Unassembled WGS sequence"/>
</dbReference>
<evidence type="ECO:0000313" key="4">
    <source>
        <dbReference type="Proteomes" id="UP001519654"/>
    </source>
</evidence>
<name>A0ABS5YYD6_9ACTN</name>
<evidence type="ECO:0000313" key="3">
    <source>
        <dbReference type="EMBL" id="MBU2668091.1"/>
    </source>
</evidence>
<sequence length="158" mass="18334">MRNLPWRFRTPKGIYGGLAALTFVLVIPLPVAYYEDAWPAWVRAAVISVILLLLAALWARVPRMGTIITEDRVTRRSLFGTRHHTWDEIVNVDIHVNNSVAMVGPFQVAPHLAVYVRTPGVRTLHFFDDRAYRSPKDMEREYNEFLDLWHRRRSRGPA</sequence>
<feature type="transmembrane region" description="Helical" evidence="1">
    <location>
        <begin position="12"/>
        <end position="34"/>
    </location>
</feature>